<reference evidence="1 2" key="1">
    <citation type="journal article" date="2014" name="Genome Announc.">
        <title>Draft Genome Sequence of Marine Flavobacterium Jejuia pallidilutea Strain 11shimoA1 and Pigmentation Mutants.</title>
        <authorList>
            <person name="Takatani N."/>
            <person name="Nakanishi M."/>
            <person name="Meirelles P."/>
            <person name="Mino S."/>
            <person name="Suda W."/>
            <person name="Oshima K."/>
            <person name="Hattori M."/>
            <person name="Ohkuma M."/>
            <person name="Hosokawa M."/>
            <person name="Miyashita K."/>
            <person name="Thompson F.L."/>
            <person name="Niwa A."/>
            <person name="Sawabe T."/>
            <person name="Sawabe T."/>
        </authorList>
    </citation>
    <scope>NUCLEOTIDE SEQUENCE [LARGE SCALE GENOMIC DNA]</scope>
    <source>
        <strain evidence="2">JCM19302</strain>
    </source>
</reference>
<evidence type="ECO:0000313" key="2">
    <source>
        <dbReference type="Proteomes" id="UP000029646"/>
    </source>
</evidence>
<protein>
    <submittedName>
        <fullName evidence="1">Uncharacterized protein</fullName>
    </submittedName>
</protein>
<name>A0A090W193_9FLAO</name>
<proteinExistence type="predicted"/>
<accession>A0A090W193</accession>
<organism evidence="1 2">
    <name type="scientific">Jejuia pallidilutea</name>
    <dbReference type="NCBI Taxonomy" id="504487"/>
    <lineage>
        <taxon>Bacteria</taxon>
        <taxon>Pseudomonadati</taxon>
        <taxon>Bacteroidota</taxon>
        <taxon>Flavobacteriia</taxon>
        <taxon>Flavobacteriales</taxon>
        <taxon>Flavobacteriaceae</taxon>
        <taxon>Jejuia</taxon>
    </lineage>
</organism>
<gene>
    <name evidence="1" type="ORF">JCM19302_2512</name>
</gene>
<sequence>MLLKSGDINFSKSTPRQEPCGIYIIENKLNEKDIEISVENCDSIVKILNVSFQK</sequence>
<evidence type="ECO:0000313" key="1">
    <source>
        <dbReference type="EMBL" id="GAL70790.1"/>
    </source>
</evidence>
<dbReference type="Proteomes" id="UP000029646">
    <property type="component" value="Unassembled WGS sequence"/>
</dbReference>
<comment type="caution">
    <text evidence="1">The sequence shown here is derived from an EMBL/GenBank/DDBJ whole genome shotgun (WGS) entry which is preliminary data.</text>
</comment>
<dbReference type="AlphaFoldDB" id="A0A090W193"/>
<dbReference type="EMBL" id="BBNS01000007">
    <property type="protein sequence ID" value="GAL70790.1"/>
    <property type="molecule type" value="Genomic_DNA"/>
</dbReference>